<dbReference type="GO" id="GO:0033389">
    <property type="term" value="P:putrescine biosynthetic process from arginine, via agmatine"/>
    <property type="evidence" value="ECO:0007669"/>
    <property type="project" value="TreeGrafter"/>
</dbReference>
<dbReference type="HOGENOM" id="CLU_039478_9_0_11"/>
<comment type="similarity">
    <text evidence="3">Belongs to the arginase family.</text>
</comment>
<accession>U5W1T9</accession>
<evidence type="ECO:0000256" key="4">
    <source>
        <dbReference type="SAM" id="MobiDB-lite"/>
    </source>
</evidence>
<evidence type="ECO:0000256" key="2">
    <source>
        <dbReference type="ARBA" id="ARBA00022801"/>
    </source>
</evidence>
<dbReference type="SUPFAM" id="SSF52768">
    <property type="entry name" value="Arginase/deacetylase"/>
    <property type="match status" value="1"/>
</dbReference>
<reference evidence="5 6" key="1">
    <citation type="journal article" date="2014" name="J. Biotechnol.">
        <title>Complete genome sequence of the actinobacterium Actinoplanes friuliensis HAG 010964, producer of the lipopeptide antibiotic friulimycin.</title>
        <authorList>
            <person name="Ruckert C."/>
            <person name="Szczepanowski R."/>
            <person name="Albersmeier A."/>
            <person name="Goesmann A."/>
            <person name="Fischer N."/>
            <person name="Steinkamper A."/>
            <person name="Puhler A."/>
            <person name="Biener R."/>
            <person name="Schwartz D."/>
            <person name="Kalinowski J."/>
        </authorList>
    </citation>
    <scope>NUCLEOTIDE SEQUENCE [LARGE SCALE GENOMIC DNA]</scope>
    <source>
        <strain evidence="5 6">DSM 7358</strain>
    </source>
</reference>
<sequence length="523" mass="53791">MLSADDVLMIAGDVVRRPNGVYWSPLTGREVRLGPSAVRLLAAFAVPTSAAVVAADLGVGPDAVVEGVRSLVGHGLLRDCAPPASPEVARRTGLFGMPVTDLAGALRGETSHGVVIGVPYDAGVTYRAGAKFAPEYLRRVSPGLFRSVVRDGRPTGMYDPVRGRRILDGIRLLDIGDLAGVAPRPGGPMLAALTDTVAAVVEAGRVPIVLGGDHSITMSVLDGITRAAEGIGVLHLDAHHDFGQVRTGSRDELHHGNFLDWALGDPAISFVAQVGVRQLTDEVGQAPGRLRCWPGRTALDLPVRDIIASLPPGLRWHVTIDVDVLDPSVLTSTGTLLPGGFGHLETVALLEGLCSGLDVLGVDVVELIAGPSDAPGIIVADILLRTLDAIFHRQKTHAPGFATALAVSERDGASQVADPDAAVPAPALDPAVPALGPAVPVVDPGAPALEPAVPALRRGSRSKVDTTVPEPSLGRVVPGSALPSVVSAPELEEVVPGLPPGQARTGPGDDTAGSRRVGEVDGS</sequence>
<keyword evidence="6" id="KW-1185">Reference proteome</keyword>
<evidence type="ECO:0000256" key="3">
    <source>
        <dbReference type="PROSITE-ProRule" id="PRU00742"/>
    </source>
</evidence>
<keyword evidence="1" id="KW-0479">Metal-binding</keyword>
<feature type="region of interest" description="Disordered" evidence="4">
    <location>
        <begin position="456"/>
        <end position="481"/>
    </location>
</feature>
<dbReference type="KEGG" id="afs:AFR_18385"/>
<keyword evidence="2 5" id="KW-0378">Hydrolase</keyword>
<dbReference type="PANTHER" id="PTHR11358">
    <property type="entry name" value="ARGINASE/AGMATINASE"/>
    <property type="match status" value="1"/>
</dbReference>
<proteinExistence type="inferred from homology"/>
<dbReference type="PATRIC" id="fig|1246995.3.peg.3731"/>
<dbReference type="AlphaFoldDB" id="U5W1T9"/>
<dbReference type="InterPro" id="IPR006035">
    <property type="entry name" value="Ureohydrolase"/>
</dbReference>
<dbReference type="PANTHER" id="PTHR11358:SF26">
    <property type="entry name" value="GUANIDINO ACID HYDROLASE, MITOCHONDRIAL"/>
    <property type="match status" value="1"/>
</dbReference>
<evidence type="ECO:0000313" key="5">
    <source>
        <dbReference type="EMBL" id="AGZ41955.1"/>
    </source>
</evidence>
<dbReference type="GO" id="GO:0008783">
    <property type="term" value="F:agmatinase activity"/>
    <property type="evidence" value="ECO:0007669"/>
    <property type="project" value="TreeGrafter"/>
</dbReference>
<feature type="compositionally biased region" description="Basic and acidic residues" evidence="4">
    <location>
        <begin position="512"/>
        <end position="523"/>
    </location>
</feature>
<dbReference type="Proteomes" id="UP000017746">
    <property type="component" value="Chromosome"/>
</dbReference>
<dbReference type="InterPro" id="IPR023696">
    <property type="entry name" value="Ureohydrolase_dom_sf"/>
</dbReference>
<organism evidence="5 6">
    <name type="scientific">Actinoplanes friuliensis DSM 7358</name>
    <dbReference type="NCBI Taxonomy" id="1246995"/>
    <lineage>
        <taxon>Bacteria</taxon>
        <taxon>Bacillati</taxon>
        <taxon>Actinomycetota</taxon>
        <taxon>Actinomycetes</taxon>
        <taxon>Micromonosporales</taxon>
        <taxon>Micromonosporaceae</taxon>
        <taxon>Actinoplanes</taxon>
    </lineage>
</organism>
<evidence type="ECO:0000313" key="6">
    <source>
        <dbReference type="Proteomes" id="UP000017746"/>
    </source>
</evidence>
<dbReference type="STRING" id="1246995.AFR_18385"/>
<name>U5W1T9_9ACTN</name>
<dbReference type="Pfam" id="PF00491">
    <property type="entry name" value="Arginase"/>
    <property type="match status" value="1"/>
</dbReference>
<dbReference type="PROSITE" id="PS51409">
    <property type="entry name" value="ARGINASE_2"/>
    <property type="match status" value="1"/>
</dbReference>
<gene>
    <name evidence="5" type="ORF">AFR_18385</name>
</gene>
<protein>
    <submittedName>
        <fullName evidence="5">Ureohydrolase</fullName>
    </submittedName>
</protein>
<evidence type="ECO:0000256" key="1">
    <source>
        <dbReference type="ARBA" id="ARBA00022723"/>
    </source>
</evidence>
<dbReference type="GO" id="GO:0046872">
    <property type="term" value="F:metal ion binding"/>
    <property type="evidence" value="ECO:0007669"/>
    <property type="project" value="UniProtKB-KW"/>
</dbReference>
<dbReference type="EMBL" id="CP006272">
    <property type="protein sequence ID" value="AGZ41955.1"/>
    <property type="molecule type" value="Genomic_DNA"/>
</dbReference>
<feature type="region of interest" description="Disordered" evidence="4">
    <location>
        <begin position="494"/>
        <end position="523"/>
    </location>
</feature>
<dbReference type="Gene3D" id="3.40.800.10">
    <property type="entry name" value="Ureohydrolase domain"/>
    <property type="match status" value="1"/>
</dbReference>
<dbReference type="eggNOG" id="COG0010">
    <property type="taxonomic scope" value="Bacteria"/>
</dbReference>